<sequence>MPSIEVDVASVPDIIEAQLTLSYSRLTDLIRVIVDQGNGHEDDIDEIRARLAKLVQENNKLRSEIETLKQNQGPSSDLAAALEEVKNTVRQLGDKVDANATQIAAGAAAQTALAESVEKQAAERQAKMQASVAEHAADVNRRLVATEKSVQVSQAFTDLWGVVPEQLLEMGRRNANQEVEHSLKDRTTYLLSMAAFVKVHEEMDVLRALQQRQAADALAAKTSEVARASRTASLVGPPPPQESKDNSAEVEELTKSVRALELQMQMFEKQRLLPLESTLNELQSRGNANERVGNTEKDVNRLYDQLGSLEDRLNLLLGLSSEKTNATADGDAVNPALVDLAHRISVLEGTVEGLPRGATPLQLPGNTPASAEAAANGAGGEVVSADGGARPSSSHSPHGRPPSGRPGSGLLPNLSKDPLNSSSTAAKTASPTPQRTSSLRQRPQSASKELAQPTVEVLRREEVVQPAVASGRRRISVAVEPDDGLRRRVSQLEENAAILEVNKADRKELQKLEDALQQALTSMNRQHSAAPQSSPSLIPQRPMSAGGRFVQNHANSSQMEYAQAQRGDGFNRLASSSGTLGRPMFVGSSSSVYLHDGARLTNATVSYLGENRT</sequence>
<feature type="region of interest" description="Disordered" evidence="2">
    <location>
        <begin position="229"/>
        <end position="249"/>
    </location>
</feature>
<keyword evidence="4" id="KW-1185">Reference proteome</keyword>
<comment type="caution">
    <text evidence="3">The sequence shown here is derived from an EMBL/GenBank/DDBJ whole genome shotgun (WGS) entry which is preliminary data.</text>
</comment>
<dbReference type="RefSeq" id="XP_015658887.1">
    <property type="nucleotide sequence ID" value="XM_015802443.1"/>
</dbReference>
<gene>
    <name evidence="3" type="ORF">ABB37_04676</name>
</gene>
<feature type="compositionally biased region" description="Low complexity" evidence="2">
    <location>
        <begin position="364"/>
        <end position="396"/>
    </location>
</feature>
<dbReference type="GeneID" id="26904967"/>
<evidence type="ECO:0000256" key="1">
    <source>
        <dbReference type="SAM" id="Coils"/>
    </source>
</evidence>
<dbReference type="OMA" id="RFLEQDM"/>
<dbReference type="VEuPathDB" id="TriTrypDB:LpyrH10_08_1250"/>
<proteinExistence type="predicted"/>
<name>A0A0N0DVJ5_LEPPY</name>
<keyword evidence="1" id="KW-0175">Coiled coil</keyword>
<evidence type="ECO:0000313" key="3">
    <source>
        <dbReference type="EMBL" id="KPA80448.1"/>
    </source>
</evidence>
<accession>A0A0N0DVJ5</accession>
<dbReference type="EMBL" id="LGTL01000008">
    <property type="protein sequence ID" value="KPA80448.1"/>
    <property type="molecule type" value="Genomic_DNA"/>
</dbReference>
<feature type="compositionally biased region" description="Low complexity" evidence="2">
    <location>
        <begin position="421"/>
        <end position="433"/>
    </location>
</feature>
<reference evidence="3 4" key="1">
    <citation type="submission" date="2015-07" db="EMBL/GenBank/DDBJ databases">
        <title>High-quality genome of monoxenous trypanosomatid Leptomonas pyrrhocoris.</title>
        <authorList>
            <person name="Flegontov P."/>
            <person name="Butenko A."/>
            <person name="Firsov S."/>
            <person name="Vlcek C."/>
            <person name="Logacheva M.D."/>
            <person name="Field M."/>
            <person name="Filatov D."/>
            <person name="Flegontova O."/>
            <person name="Gerasimov E."/>
            <person name="Jackson A.P."/>
            <person name="Kelly S."/>
            <person name="Opperdoes F."/>
            <person name="O'Reilly A."/>
            <person name="Votypka J."/>
            <person name="Yurchenko V."/>
            <person name="Lukes J."/>
        </authorList>
    </citation>
    <scope>NUCLEOTIDE SEQUENCE [LARGE SCALE GENOMIC DNA]</scope>
    <source>
        <strain evidence="3">H10</strain>
    </source>
</reference>
<evidence type="ECO:0000313" key="4">
    <source>
        <dbReference type="Proteomes" id="UP000037923"/>
    </source>
</evidence>
<organism evidence="3 4">
    <name type="scientific">Leptomonas pyrrhocoris</name>
    <name type="common">Firebug parasite</name>
    <dbReference type="NCBI Taxonomy" id="157538"/>
    <lineage>
        <taxon>Eukaryota</taxon>
        <taxon>Discoba</taxon>
        <taxon>Euglenozoa</taxon>
        <taxon>Kinetoplastea</taxon>
        <taxon>Metakinetoplastina</taxon>
        <taxon>Trypanosomatida</taxon>
        <taxon>Trypanosomatidae</taxon>
        <taxon>Leishmaniinae</taxon>
        <taxon>Leptomonas</taxon>
    </lineage>
</organism>
<evidence type="ECO:0000256" key="2">
    <source>
        <dbReference type="SAM" id="MobiDB-lite"/>
    </source>
</evidence>
<feature type="region of interest" description="Disordered" evidence="2">
    <location>
        <begin position="357"/>
        <end position="453"/>
    </location>
</feature>
<feature type="compositionally biased region" description="Polar residues" evidence="2">
    <location>
        <begin position="434"/>
        <end position="447"/>
    </location>
</feature>
<dbReference type="OrthoDB" id="273035at2759"/>
<feature type="coiled-coil region" evidence="1">
    <location>
        <begin position="44"/>
        <end position="71"/>
    </location>
</feature>
<protein>
    <submittedName>
        <fullName evidence="3">Uncharacterized protein</fullName>
    </submittedName>
</protein>
<feature type="compositionally biased region" description="Polar residues" evidence="2">
    <location>
        <begin position="523"/>
        <end position="537"/>
    </location>
</feature>
<dbReference type="Proteomes" id="UP000037923">
    <property type="component" value="Unassembled WGS sequence"/>
</dbReference>
<dbReference type="AlphaFoldDB" id="A0A0N0DVJ5"/>
<feature type="region of interest" description="Disordered" evidence="2">
    <location>
        <begin position="523"/>
        <end position="543"/>
    </location>
</feature>